<protein>
    <submittedName>
        <fullName evidence="2">Uncharacterized protein</fullName>
    </submittedName>
</protein>
<dbReference type="AlphaFoldDB" id="A0A3R8L1R7"/>
<gene>
    <name evidence="2" type="ORF">EBB54_18805</name>
</gene>
<dbReference type="Proteomes" id="UP000274920">
    <property type="component" value="Unassembled WGS sequence"/>
</dbReference>
<comment type="caution">
    <text evidence="2">The sequence shown here is derived from an EMBL/GenBank/DDBJ whole genome shotgun (WGS) entry which is preliminary data.</text>
</comment>
<feature type="chain" id="PRO_5018546056" evidence="1">
    <location>
        <begin position="34"/>
        <end position="136"/>
    </location>
</feature>
<feature type="signal peptide" evidence="1">
    <location>
        <begin position="1"/>
        <end position="33"/>
    </location>
</feature>
<dbReference type="Pfam" id="PF10916">
    <property type="entry name" value="DUF2712"/>
    <property type="match status" value="1"/>
</dbReference>
<name>A0A3R8L1R7_9FIRM</name>
<sequence length="136" mass="14615">MFKKQILKVKHGKKLIGAGLLGLMLMGSMTAFAGNTTDTYYNVNVGAGGFATESRTKEDYTSSYIFHQGDRAVNVGVFNGGVNYSANGGYYYVAAGTSAYLPNYVKESGKNSCYLHLKPSPAAPCHLYGCWSPDSI</sequence>
<reference evidence="2" key="1">
    <citation type="submission" date="2018-10" db="EMBL/GenBank/DDBJ databases">
        <title>Schaedlerella arabinophila gen. nov. sp. nov., isolated from the mouse intestinal tract and comparative analysis with the genome of the closely related altered Schaedler flora strain ASF502.</title>
        <authorList>
            <person name="Miyake S."/>
            <person name="Soh M."/>
            <person name="Seedorf H."/>
        </authorList>
    </citation>
    <scope>NUCLEOTIDE SEQUENCE [LARGE SCALE GENOMIC DNA]</scope>
    <source>
        <strain evidence="2">DSM 106076</strain>
    </source>
</reference>
<dbReference type="EMBL" id="RHJS01000002">
    <property type="protein sequence ID" value="RRK33160.1"/>
    <property type="molecule type" value="Genomic_DNA"/>
</dbReference>
<evidence type="ECO:0000313" key="3">
    <source>
        <dbReference type="Proteomes" id="UP000274920"/>
    </source>
</evidence>
<evidence type="ECO:0000313" key="2">
    <source>
        <dbReference type="EMBL" id="RRK33160.1"/>
    </source>
</evidence>
<proteinExistence type="predicted"/>
<dbReference type="RefSeq" id="WP_125128492.1">
    <property type="nucleotide sequence ID" value="NZ_RHJS01000002.1"/>
</dbReference>
<evidence type="ECO:0000256" key="1">
    <source>
        <dbReference type="SAM" id="SignalP"/>
    </source>
</evidence>
<accession>A0A3R8L1R7</accession>
<keyword evidence="3" id="KW-1185">Reference proteome</keyword>
<keyword evidence="1" id="KW-0732">Signal</keyword>
<organism evidence="2 3">
    <name type="scientific">Schaedlerella arabinosiphila</name>
    <dbReference type="NCBI Taxonomy" id="2044587"/>
    <lineage>
        <taxon>Bacteria</taxon>
        <taxon>Bacillati</taxon>
        <taxon>Bacillota</taxon>
        <taxon>Clostridia</taxon>
        <taxon>Lachnospirales</taxon>
        <taxon>Lachnospiraceae</taxon>
        <taxon>Schaedlerella</taxon>
    </lineage>
</organism>
<dbReference type="InterPro" id="IPR020208">
    <property type="entry name" value="DUF2712"/>
</dbReference>